<dbReference type="Proteomes" id="UP000185151">
    <property type="component" value="Unassembled WGS sequence"/>
</dbReference>
<dbReference type="AlphaFoldDB" id="A0A1N6G939"/>
<evidence type="ECO:0000256" key="3">
    <source>
        <dbReference type="ARBA" id="ARBA00023163"/>
    </source>
</evidence>
<organism evidence="5 6">
    <name type="scientific">Paraburkholderia phenazinium</name>
    <dbReference type="NCBI Taxonomy" id="60549"/>
    <lineage>
        <taxon>Bacteria</taxon>
        <taxon>Pseudomonadati</taxon>
        <taxon>Pseudomonadota</taxon>
        <taxon>Betaproteobacteria</taxon>
        <taxon>Burkholderiales</taxon>
        <taxon>Burkholderiaceae</taxon>
        <taxon>Paraburkholderia</taxon>
    </lineage>
</organism>
<dbReference type="SUPFAM" id="SSF46689">
    <property type="entry name" value="Homeodomain-like"/>
    <property type="match status" value="2"/>
</dbReference>
<sequence>MMECFEAVHRKGVELPGVLQGVRTTRNIGIVLFSGFALPEAAAVLEIFQSANALTGADTSPSGQARYKVCLLSAVGGRVDSSSSVFVWTEGVEERRHSDAFHALFISGGGGVRNAIRDERLTTWLRRECPRSELLVPIGEGRLLLEAAGFGRVGTTPRLGGRASDICQYCPPDIGVSTAFPSPLQSALALVEEDFGPEIARQIADYVLPRPQRARFTATIRENAPTYVSEKIQASARWLEANGDRPIAIDEAAQVAAMSERNFLRRFKIEMGVTPSEYLSYVRLDMCCRLLVETDLPVDKIARRCGLGGGGWLSKLFRKHLSTTPTEYRASKRLTNAAS</sequence>
<protein>
    <submittedName>
        <fullName evidence="5">Transcriptional regulator GlxA family, contains an amidase domain and an AraC-type DNA-binding HTH domain</fullName>
    </submittedName>
</protein>
<dbReference type="InterPro" id="IPR050204">
    <property type="entry name" value="AraC_XylS_family_regulators"/>
</dbReference>
<accession>A0A1N6G939</accession>
<dbReference type="InterPro" id="IPR029062">
    <property type="entry name" value="Class_I_gatase-like"/>
</dbReference>
<dbReference type="PANTHER" id="PTHR46796">
    <property type="entry name" value="HTH-TYPE TRANSCRIPTIONAL ACTIVATOR RHAS-RELATED"/>
    <property type="match status" value="1"/>
</dbReference>
<keyword evidence="2 5" id="KW-0238">DNA-binding</keyword>
<dbReference type="PROSITE" id="PS01124">
    <property type="entry name" value="HTH_ARAC_FAMILY_2"/>
    <property type="match status" value="1"/>
</dbReference>
<name>A0A1N6G939_9BURK</name>
<dbReference type="SUPFAM" id="SSF52317">
    <property type="entry name" value="Class I glutamine amidotransferase-like"/>
    <property type="match status" value="1"/>
</dbReference>
<keyword evidence="1" id="KW-0805">Transcription regulation</keyword>
<dbReference type="Pfam" id="PF12833">
    <property type="entry name" value="HTH_18"/>
    <property type="match status" value="1"/>
</dbReference>
<reference evidence="5 6" key="1">
    <citation type="submission" date="2016-11" db="EMBL/GenBank/DDBJ databases">
        <authorList>
            <person name="Jaros S."/>
            <person name="Januszkiewicz K."/>
            <person name="Wedrychowicz H."/>
        </authorList>
    </citation>
    <scope>NUCLEOTIDE SEQUENCE [LARGE SCALE GENOMIC DNA]</scope>
    <source>
        <strain evidence="5 6">GAS95</strain>
    </source>
</reference>
<evidence type="ECO:0000256" key="2">
    <source>
        <dbReference type="ARBA" id="ARBA00023125"/>
    </source>
</evidence>
<evidence type="ECO:0000313" key="5">
    <source>
        <dbReference type="EMBL" id="SIO04035.1"/>
    </source>
</evidence>
<dbReference type="GO" id="GO:0003700">
    <property type="term" value="F:DNA-binding transcription factor activity"/>
    <property type="evidence" value="ECO:0007669"/>
    <property type="project" value="InterPro"/>
</dbReference>
<dbReference type="InterPro" id="IPR009057">
    <property type="entry name" value="Homeodomain-like_sf"/>
</dbReference>
<dbReference type="GO" id="GO:0043565">
    <property type="term" value="F:sequence-specific DNA binding"/>
    <property type="evidence" value="ECO:0007669"/>
    <property type="project" value="InterPro"/>
</dbReference>
<dbReference type="Gene3D" id="1.10.10.60">
    <property type="entry name" value="Homeodomain-like"/>
    <property type="match status" value="2"/>
</dbReference>
<dbReference type="Gene3D" id="3.40.50.880">
    <property type="match status" value="1"/>
</dbReference>
<proteinExistence type="predicted"/>
<gene>
    <name evidence="5" type="ORF">SAMN05444165_0632</name>
</gene>
<evidence type="ECO:0000259" key="4">
    <source>
        <dbReference type="PROSITE" id="PS01124"/>
    </source>
</evidence>
<evidence type="ECO:0000313" key="6">
    <source>
        <dbReference type="Proteomes" id="UP000185151"/>
    </source>
</evidence>
<evidence type="ECO:0000256" key="1">
    <source>
        <dbReference type="ARBA" id="ARBA00023015"/>
    </source>
</evidence>
<keyword evidence="3" id="KW-0804">Transcription</keyword>
<keyword evidence="6" id="KW-1185">Reference proteome</keyword>
<dbReference type="EMBL" id="FSRU01000001">
    <property type="protein sequence ID" value="SIO04035.1"/>
    <property type="molecule type" value="Genomic_DNA"/>
</dbReference>
<dbReference type="InterPro" id="IPR018060">
    <property type="entry name" value="HTH_AraC"/>
</dbReference>
<feature type="domain" description="HTH araC/xylS-type" evidence="4">
    <location>
        <begin position="233"/>
        <end position="331"/>
    </location>
</feature>
<dbReference type="SMART" id="SM00342">
    <property type="entry name" value="HTH_ARAC"/>
    <property type="match status" value="1"/>
</dbReference>